<gene>
    <name evidence="4" type="primary">LOC111124324</name>
</gene>
<dbReference type="PANTHER" id="PTHR33050">
    <property type="entry name" value="REVERSE TRANSCRIPTASE DOMAIN-CONTAINING PROTEIN"/>
    <property type="match status" value="1"/>
</dbReference>
<dbReference type="OrthoDB" id="6098081at2759"/>
<evidence type="ECO:0000313" key="3">
    <source>
        <dbReference type="Proteomes" id="UP000694844"/>
    </source>
</evidence>
<evidence type="ECO:0000313" key="4">
    <source>
        <dbReference type="RefSeq" id="XP_022322884.1"/>
    </source>
</evidence>
<protein>
    <submittedName>
        <fullName evidence="4">Uncharacterized protein LOC111124324</fullName>
    </submittedName>
</protein>
<evidence type="ECO:0000259" key="2">
    <source>
        <dbReference type="PROSITE" id="PS50878"/>
    </source>
</evidence>
<dbReference type="AlphaFoldDB" id="A0A8B8D5S5"/>
<sequence>MPPKRKRNATMISPSRGRGFRKPPPAQRQKKPRQNDLVNIMEETRDEGQPSFSQEPQEIRPTFGLPEDLDAGTGITVGDVEVNTQRSTVPTTNQLYDLGNTPINLQKIYLYTKNYPDNLFIREGFLIGFRLQYSGPRLPRFSKNLPSLGINKQVAEEKIQKEVSLGRVAGPFPQPPFPTLQVSPLGLVPKKDGDYRLIHHLSYPENASINYFIDSEQSSVKYSTIDDAAAIIAKLGRGTYLAKTDIKSAFRLLPVNNSDFDLLGFHFKHAFYYDKMLPFGCKISCAIWDRFACFLHWLIVDRSQNSSILHYMYLDDFLFCGREYSISKDTLDTFLTLCSDLGVPIASDKTVFPTRILTFLGIEFSTQDMTMKLPEEKISEIRHKILDIMTLKKVTLQQLQSLLGSLNFACRVIAPGRAFCRRLTDATIGLRKPHHHTRVTLEMKADLQVWLTFLQSFNGISVITDNTWVNNNMLQLYTDSAGGDLGGFGIFFEGKWACAKWPNSWFARGITRDDILGAFSCPSSY</sequence>
<dbReference type="SUPFAM" id="SSF56672">
    <property type="entry name" value="DNA/RNA polymerases"/>
    <property type="match status" value="1"/>
</dbReference>
<reference evidence="4" key="1">
    <citation type="submission" date="2025-08" db="UniProtKB">
        <authorList>
            <consortium name="RefSeq"/>
        </authorList>
    </citation>
    <scope>IDENTIFICATION</scope>
    <source>
        <tissue evidence="4">Whole sample</tissue>
    </source>
</reference>
<dbReference type="PANTHER" id="PTHR33050:SF8">
    <property type="entry name" value="REVERSE TRANSCRIPTASE DOMAIN-CONTAINING PROTEIN"/>
    <property type="match status" value="1"/>
</dbReference>
<dbReference type="InterPro" id="IPR043502">
    <property type="entry name" value="DNA/RNA_pol_sf"/>
</dbReference>
<proteinExistence type="predicted"/>
<dbReference type="InterPro" id="IPR052055">
    <property type="entry name" value="Hepadnavirus_pol/RT"/>
</dbReference>
<dbReference type="InterPro" id="IPR043128">
    <property type="entry name" value="Rev_trsase/Diguanyl_cyclase"/>
</dbReference>
<dbReference type="GeneID" id="111124324"/>
<dbReference type="InterPro" id="IPR000477">
    <property type="entry name" value="RT_dom"/>
</dbReference>
<dbReference type="Proteomes" id="UP000694844">
    <property type="component" value="Chromosome 3"/>
</dbReference>
<dbReference type="CDD" id="cd03714">
    <property type="entry name" value="RT_DIRS1"/>
    <property type="match status" value="1"/>
</dbReference>
<feature type="domain" description="Reverse transcriptase" evidence="2">
    <location>
        <begin position="169"/>
        <end position="364"/>
    </location>
</feature>
<dbReference type="Gene3D" id="3.10.10.10">
    <property type="entry name" value="HIV Type 1 Reverse Transcriptase, subunit A, domain 1"/>
    <property type="match status" value="1"/>
</dbReference>
<dbReference type="KEGG" id="cvn:111124324"/>
<name>A0A8B8D5S5_CRAVI</name>
<keyword evidence="3" id="KW-1185">Reference proteome</keyword>
<accession>A0A8B8D5S5</accession>
<organism evidence="3 4">
    <name type="scientific">Crassostrea virginica</name>
    <name type="common">Eastern oyster</name>
    <dbReference type="NCBI Taxonomy" id="6565"/>
    <lineage>
        <taxon>Eukaryota</taxon>
        <taxon>Metazoa</taxon>
        <taxon>Spiralia</taxon>
        <taxon>Lophotrochozoa</taxon>
        <taxon>Mollusca</taxon>
        <taxon>Bivalvia</taxon>
        <taxon>Autobranchia</taxon>
        <taxon>Pteriomorphia</taxon>
        <taxon>Ostreida</taxon>
        <taxon>Ostreoidea</taxon>
        <taxon>Ostreidae</taxon>
        <taxon>Crassostrea</taxon>
    </lineage>
</organism>
<dbReference type="Gene3D" id="3.30.70.270">
    <property type="match status" value="1"/>
</dbReference>
<dbReference type="Pfam" id="PF00078">
    <property type="entry name" value="RVT_1"/>
    <property type="match status" value="1"/>
</dbReference>
<dbReference type="PROSITE" id="PS50878">
    <property type="entry name" value="RT_POL"/>
    <property type="match status" value="1"/>
</dbReference>
<feature type="region of interest" description="Disordered" evidence="1">
    <location>
        <begin position="1"/>
        <end position="71"/>
    </location>
</feature>
<evidence type="ECO:0000256" key="1">
    <source>
        <dbReference type="SAM" id="MobiDB-lite"/>
    </source>
</evidence>
<dbReference type="RefSeq" id="XP_022322884.1">
    <property type="nucleotide sequence ID" value="XM_022467176.1"/>
</dbReference>